<proteinExistence type="predicted"/>
<protein>
    <submittedName>
        <fullName evidence="1">Uncharacterized protein</fullName>
    </submittedName>
</protein>
<organism evidence="1">
    <name type="scientific">marine metagenome</name>
    <dbReference type="NCBI Taxonomy" id="408172"/>
    <lineage>
        <taxon>unclassified sequences</taxon>
        <taxon>metagenomes</taxon>
        <taxon>ecological metagenomes</taxon>
    </lineage>
</organism>
<dbReference type="EMBL" id="UINC01001229">
    <property type="protein sequence ID" value="SUZ74985.1"/>
    <property type="molecule type" value="Genomic_DNA"/>
</dbReference>
<dbReference type="AlphaFoldDB" id="A0A381Q6L9"/>
<name>A0A381Q6L9_9ZZZZ</name>
<gene>
    <name evidence="1" type="ORF">METZ01_LOCUS27839</name>
</gene>
<sequence length="64" mass="7431">MTQVDIQIRCQRCGKQMDLKDPLPDGPWTPWQFWTCANCGRHFQTTYPPPKTETPKVPPKTSQD</sequence>
<reference evidence="1" key="1">
    <citation type="submission" date="2018-05" db="EMBL/GenBank/DDBJ databases">
        <authorList>
            <person name="Lanie J.A."/>
            <person name="Ng W.-L."/>
            <person name="Kazmierczak K.M."/>
            <person name="Andrzejewski T.M."/>
            <person name="Davidsen T.M."/>
            <person name="Wayne K.J."/>
            <person name="Tettelin H."/>
            <person name="Glass J.I."/>
            <person name="Rusch D."/>
            <person name="Podicherti R."/>
            <person name="Tsui H.-C.T."/>
            <person name="Winkler M.E."/>
        </authorList>
    </citation>
    <scope>NUCLEOTIDE SEQUENCE</scope>
</reference>
<evidence type="ECO:0000313" key="1">
    <source>
        <dbReference type="EMBL" id="SUZ74985.1"/>
    </source>
</evidence>
<accession>A0A381Q6L9</accession>